<reference evidence="3" key="1">
    <citation type="submission" date="2019-02" db="EMBL/GenBank/DDBJ databases">
        <title>Complete genome sequence of Rhodoferax sp. Gr-4.</title>
        <authorList>
            <person name="Jin L."/>
        </authorList>
    </citation>
    <scope>NUCLEOTIDE SEQUENCE [LARGE SCALE GENOMIC DNA]</scope>
    <source>
        <strain evidence="3">Gr-4</strain>
    </source>
</reference>
<keyword evidence="3" id="KW-1185">Reference proteome</keyword>
<proteinExistence type="predicted"/>
<sequence>MINKALLSIALFEGLKGLVAIAASVGLLGLAHHDVQELAYALLGRLHVDPQAHFPRMLLDDIRALQNADMRQVILLAWGYAALRPTEGYGLWRGRVWAEWLAAVSGAVYVPLELSHLVVHTTAVNLSVLSVNVGVVAYLVVRLRRRRRAQVE</sequence>
<accession>A0A515EJN6</accession>
<keyword evidence="1" id="KW-0812">Transmembrane</keyword>
<gene>
    <name evidence="2" type="ORF">EXZ61_00680</name>
</gene>
<keyword evidence="1" id="KW-1133">Transmembrane helix</keyword>
<protein>
    <submittedName>
        <fullName evidence="2">DUF2127 domain-containing protein</fullName>
    </submittedName>
</protein>
<dbReference type="Proteomes" id="UP000317365">
    <property type="component" value="Chromosome"/>
</dbReference>
<dbReference type="Pfam" id="PF09900">
    <property type="entry name" value="DUF2127"/>
    <property type="match status" value="1"/>
</dbReference>
<dbReference type="EMBL" id="CP036282">
    <property type="protein sequence ID" value="QDL52809.1"/>
    <property type="molecule type" value="Genomic_DNA"/>
</dbReference>
<reference evidence="3" key="2">
    <citation type="journal article" date="2020" name="Int. J. Syst. Evol. Microbiol.">
        <title>Genomic insights into a novel species Rhodoferax aquaticus sp. nov., isolated from freshwater.</title>
        <authorList>
            <person name="Li T."/>
            <person name="Zhuo Y."/>
            <person name="Jin C.Z."/>
            <person name="Wu X."/>
            <person name="Ko S.R."/>
            <person name="Jin F.J."/>
            <person name="Ahn C.Y."/>
            <person name="Oh H.M."/>
            <person name="Lee H.G."/>
            <person name="Jin L."/>
        </authorList>
    </citation>
    <scope>NUCLEOTIDE SEQUENCE [LARGE SCALE GENOMIC DNA]</scope>
    <source>
        <strain evidence="3">Gr-4</strain>
    </source>
</reference>
<evidence type="ECO:0000313" key="2">
    <source>
        <dbReference type="EMBL" id="QDL52809.1"/>
    </source>
</evidence>
<name>A0A515EJN6_9BURK</name>
<dbReference type="InterPro" id="IPR021125">
    <property type="entry name" value="DUF2127"/>
</dbReference>
<feature type="transmembrane region" description="Helical" evidence="1">
    <location>
        <begin position="117"/>
        <end position="141"/>
    </location>
</feature>
<keyword evidence="1" id="KW-0472">Membrane</keyword>
<evidence type="ECO:0000313" key="3">
    <source>
        <dbReference type="Proteomes" id="UP000317365"/>
    </source>
</evidence>
<dbReference type="RefSeq" id="WP_142808261.1">
    <property type="nucleotide sequence ID" value="NZ_CP036282.1"/>
</dbReference>
<organism evidence="2 3">
    <name type="scientific">Rhodoferax aquaticus</name>
    <dbReference type="NCBI Taxonomy" id="2527691"/>
    <lineage>
        <taxon>Bacteria</taxon>
        <taxon>Pseudomonadati</taxon>
        <taxon>Pseudomonadota</taxon>
        <taxon>Betaproteobacteria</taxon>
        <taxon>Burkholderiales</taxon>
        <taxon>Comamonadaceae</taxon>
        <taxon>Rhodoferax</taxon>
    </lineage>
</organism>
<dbReference type="AlphaFoldDB" id="A0A515EJN6"/>
<evidence type="ECO:0000256" key="1">
    <source>
        <dbReference type="SAM" id="Phobius"/>
    </source>
</evidence>
<dbReference type="KEGG" id="rhg:EXZ61_00680"/>